<evidence type="ECO:0000313" key="2">
    <source>
        <dbReference type="EMBL" id="AOY81134.1"/>
    </source>
</evidence>
<sequence length="200" mass="23360">MTQNQTPEQQQENQTPEQQNTNSESSYQTGDKENLVNKLMEIINHPYLLNKISHYPPIVSNFLVFFLVLLTGENATEIAREIAKPQGYFEHQIIMDDVCKTLESGIKASLKPNEKFIDSKSDLSDGKELWPVFRWKCVFQVQVQEINEKKELVTINKIEEGLDLKAYCQKQFNYRSHGFYKDYKNPNSFFCTHVHYENGL</sequence>
<reference evidence="3" key="1">
    <citation type="submission" date="2016-10" db="EMBL/GenBank/DDBJ databases">
        <title>Comparative genomics uncovers the prolific and rare metabolic potential of the cyanobacterial genus Moorea.</title>
        <authorList>
            <person name="Leao T."/>
            <person name="Castelao G."/>
            <person name="Korobeynikov A."/>
            <person name="Monroe E.A."/>
            <person name="Podell S."/>
            <person name="Glukhov E."/>
            <person name="Allen E."/>
            <person name="Gerwick W.H."/>
            <person name="Gerwick L."/>
        </authorList>
    </citation>
    <scope>NUCLEOTIDE SEQUENCE [LARGE SCALE GENOMIC DNA]</scope>
    <source>
        <strain evidence="3">JHB</strain>
    </source>
</reference>
<evidence type="ECO:0000313" key="3">
    <source>
        <dbReference type="Proteomes" id="UP000176944"/>
    </source>
</evidence>
<dbReference type="AlphaFoldDB" id="A0A1D9G0T4"/>
<name>A0A1D9G0T4_MOOP1</name>
<feature type="region of interest" description="Disordered" evidence="1">
    <location>
        <begin position="1"/>
        <end position="30"/>
    </location>
</feature>
<evidence type="ECO:0000256" key="1">
    <source>
        <dbReference type="SAM" id="MobiDB-lite"/>
    </source>
</evidence>
<feature type="compositionally biased region" description="Low complexity" evidence="1">
    <location>
        <begin position="1"/>
        <end position="22"/>
    </location>
</feature>
<dbReference type="EMBL" id="CP017708">
    <property type="protein sequence ID" value="AOY81134.1"/>
    <property type="molecule type" value="Genomic_DNA"/>
</dbReference>
<protein>
    <submittedName>
        <fullName evidence="2">Uncharacterized protein</fullName>
    </submittedName>
</protein>
<proteinExistence type="predicted"/>
<organism evidence="2 3">
    <name type="scientific">Moorena producens (strain JHB)</name>
    <dbReference type="NCBI Taxonomy" id="1454205"/>
    <lineage>
        <taxon>Bacteria</taxon>
        <taxon>Bacillati</taxon>
        <taxon>Cyanobacteriota</taxon>
        <taxon>Cyanophyceae</taxon>
        <taxon>Coleofasciculales</taxon>
        <taxon>Coleofasciculaceae</taxon>
        <taxon>Moorena</taxon>
    </lineage>
</organism>
<accession>A0A1D9G0T4</accession>
<gene>
    <name evidence="2" type="ORF">BJP36_15710</name>
</gene>
<dbReference type="Proteomes" id="UP000176944">
    <property type="component" value="Chromosome"/>
</dbReference>